<dbReference type="Pfam" id="PF01028">
    <property type="entry name" value="Topoisom_I"/>
    <property type="match status" value="1"/>
</dbReference>
<dbReference type="Pfam" id="PF21338">
    <property type="entry name" value="Top1B_N_bact"/>
    <property type="match status" value="1"/>
</dbReference>
<gene>
    <name evidence="4" type="ORF">KOF26_06045</name>
</gene>
<comment type="caution">
    <text evidence="4">The sequence shown here is derived from an EMBL/GenBank/DDBJ whole genome shotgun (WGS) entry which is preliminary data.</text>
</comment>
<reference evidence="4 5" key="1">
    <citation type="submission" date="2021-06" db="EMBL/GenBank/DDBJ databases">
        <title>Sphingomonas sp. XMGL2, whole genome shotgun sequencing project.</title>
        <authorList>
            <person name="Zhao G."/>
            <person name="Shen L."/>
        </authorList>
    </citation>
    <scope>NUCLEOTIDE SEQUENCE [LARGE SCALE GENOMIC DNA]</scope>
    <source>
        <strain evidence="4 5">XMGL2</strain>
    </source>
</reference>
<evidence type="ECO:0000313" key="5">
    <source>
        <dbReference type="Proteomes" id="UP000776276"/>
    </source>
</evidence>
<evidence type="ECO:0000256" key="1">
    <source>
        <dbReference type="SAM" id="MobiDB-lite"/>
    </source>
</evidence>
<feature type="domain" description="DNA topoisomerase IB N-terminal" evidence="3">
    <location>
        <begin position="47"/>
        <end position="95"/>
    </location>
</feature>
<protein>
    <submittedName>
        <fullName evidence="4">DNA topoisomerase IB</fullName>
    </submittedName>
</protein>
<accession>A0ABS6BHZ4</accession>
<feature type="domain" description="DNA topoisomerase I catalytic core eukaryotic-type" evidence="2">
    <location>
        <begin position="107"/>
        <end position="279"/>
    </location>
</feature>
<dbReference type="InterPro" id="IPR013500">
    <property type="entry name" value="TopoI_cat_euk"/>
</dbReference>
<organism evidence="4 5">
    <name type="scientific">Sphingomonas quercus</name>
    <dbReference type="NCBI Taxonomy" id="2842451"/>
    <lineage>
        <taxon>Bacteria</taxon>
        <taxon>Pseudomonadati</taxon>
        <taxon>Pseudomonadota</taxon>
        <taxon>Alphaproteobacteria</taxon>
        <taxon>Sphingomonadales</taxon>
        <taxon>Sphingomonadaceae</taxon>
        <taxon>Sphingomonas</taxon>
    </lineage>
</organism>
<feature type="region of interest" description="Disordered" evidence="1">
    <location>
        <begin position="1"/>
        <end position="20"/>
    </location>
</feature>
<keyword evidence="5" id="KW-1185">Reference proteome</keyword>
<dbReference type="Proteomes" id="UP000776276">
    <property type="component" value="Unassembled WGS sequence"/>
</dbReference>
<dbReference type="EMBL" id="JAHKRT010000003">
    <property type="protein sequence ID" value="MBU3077426.1"/>
    <property type="molecule type" value="Genomic_DNA"/>
</dbReference>
<proteinExistence type="predicted"/>
<dbReference type="PROSITE" id="PS52038">
    <property type="entry name" value="TOPO_IB_2"/>
    <property type="match status" value="1"/>
</dbReference>
<dbReference type="InterPro" id="IPR049331">
    <property type="entry name" value="Top1B_N_bact"/>
</dbReference>
<evidence type="ECO:0000259" key="2">
    <source>
        <dbReference type="Pfam" id="PF01028"/>
    </source>
</evidence>
<evidence type="ECO:0000259" key="3">
    <source>
        <dbReference type="Pfam" id="PF21338"/>
    </source>
</evidence>
<feature type="compositionally biased region" description="Basic and acidic residues" evidence="1">
    <location>
        <begin position="1"/>
        <end position="16"/>
    </location>
</feature>
<evidence type="ECO:0000313" key="4">
    <source>
        <dbReference type="EMBL" id="MBU3077426.1"/>
    </source>
</evidence>
<name>A0ABS6BHZ4_9SPHN</name>
<sequence length="360" mass="39501">MSRPAQRNDRAKHGVHGDGATQENALPALCFVDDAVPGITRRRAGRGWAYFDPDGKRITDRDEIDRLNRVGLPPAYQNAWYCPDPAGHIQATARDEKGRKQYRYHPDFRAAQDSEKFDRCADFGRALTRVRARVEQDLAARGLPKRAAVAAVVRLLDLGRVRVGNEDYARANGSFGATTLRGRHVQVRGPRVMLQYRGKSGKMQRLTIQNQRLARIVRKCQDLPGQRLFQYLDEHGEARPVTSSEVNAYLREASGADFTAKHFRTWGASVIAFAALVAAGPEGLGLKAMLEPVAAALGNTPAISRKAYVHPALIELARAGGLKGQPRLRLPRATKFLSPAERGLLAFLDAVAAAPDSKAA</sequence>